<sequence length="131" mass="15088">WPLYLAQKGYVPTTVRNMMTNTILFIKHMQCSFQAVSKLRVSDFNKLLYELKMLQSNVHKHVVVHWQKVKKKKSALLPADGTFGKEHCQLMGYLSILTGHRAIVFTSMTRNQVNFADCWGGGKKYRILVSI</sequence>
<feature type="non-terminal residue" evidence="1">
    <location>
        <position position="1"/>
    </location>
</feature>
<reference evidence="1" key="1">
    <citation type="submission" date="2022-04" db="EMBL/GenBank/DDBJ databases">
        <title>Jade perch genome.</title>
        <authorList>
            <person name="Chao B."/>
        </authorList>
    </citation>
    <scope>NUCLEOTIDE SEQUENCE</scope>
    <source>
        <strain evidence="1">CB-2022</strain>
    </source>
</reference>
<evidence type="ECO:0000313" key="2">
    <source>
        <dbReference type="Proteomes" id="UP000831701"/>
    </source>
</evidence>
<name>A0ACB8VNF0_9TELE</name>
<protein>
    <submittedName>
        <fullName evidence="1">Uncharacterized protein</fullName>
    </submittedName>
</protein>
<accession>A0ACB8VNF0</accession>
<organism evidence="1 2">
    <name type="scientific">Scortum barcoo</name>
    <name type="common">barcoo grunter</name>
    <dbReference type="NCBI Taxonomy" id="214431"/>
    <lineage>
        <taxon>Eukaryota</taxon>
        <taxon>Metazoa</taxon>
        <taxon>Chordata</taxon>
        <taxon>Craniata</taxon>
        <taxon>Vertebrata</taxon>
        <taxon>Euteleostomi</taxon>
        <taxon>Actinopterygii</taxon>
        <taxon>Neopterygii</taxon>
        <taxon>Teleostei</taxon>
        <taxon>Neoteleostei</taxon>
        <taxon>Acanthomorphata</taxon>
        <taxon>Eupercaria</taxon>
        <taxon>Centrarchiformes</taxon>
        <taxon>Terapontoidei</taxon>
        <taxon>Terapontidae</taxon>
        <taxon>Scortum</taxon>
    </lineage>
</organism>
<keyword evidence="2" id="KW-1185">Reference proteome</keyword>
<gene>
    <name evidence="1" type="ORF">L3Q82_015444</name>
</gene>
<comment type="caution">
    <text evidence="1">The sequence shown here is derived from an EMBL/GenBank/DDBJ whole genome shotgun (WGS) entry which is preliminary data.</text>
</comment>
<proteinExistence type="predicted"/>
<dbReference type="EMBL" id="CM041549">
    <property type="protein sequence ID" value="KAI3357061.1"/>
    <property type="molecule type" value="Genomic_DNA"/>
</dbReference>
<dbReference type="Proteomes" id="UP000831701">
    <property type="component" value="Chromosome 19"/>
</dbReference>
<evidence type="ECO:0000313" key="1">
    <source>
        <dbReference type="EMBL" id="KAI3357061.1"/>
    </source>
</evidence>